<keyword evidence="4" id="KW-1185">Reference proteome</keyword>
<dbReference type="Pfam" id="PF01145">
    <property type="entry name" value="Band_7"/>
    <property type="match status" value="1"/>
</dbReference>
<evidence type="ECO:0000313" key="4">
    <source>
        <dbReference type="Proteomes" id="UP000002051"/>
    </source>
</evidence>
<evidence type="ECO:0000313" key="3">
    <source>
        <dbReference type="EnsemblPlants" id="AES58815"/>
    </source>
</evidence>
<evidence type="ECO:0000313" key="2">
    <source>
        <dbReference type="EMBL" id="AES58815.1"/>
    </source>
</evidence>
<name>G7I4E7_MEDTR</name>
<dbReference type="HOGENOM" id="CLU_1580861_0_0_1"/>
<dbReference type="Proteomes" id="UP000002051">
    <property type="component" value="Unassembled WGS sequence"/>
</dbReference>
<evidence type="ECO:0000259" key="1">
    <source>
        <dbReference type="Pfam" id="PF01145"/>
    </source>
</evidence>
<dbReference type="InterPro" id="IPR001107">
    <property type="entry name" value="Band_7"/>
</dbReference>
<reference evidence="3" key="3">
    <citation type="submission" date="2015-04" db="UniProtKB">
        <authorList>
            <consortium name="EnsemblPlants"/>
        </authorList>
    </citation>
    <scope>IDENTIFICATION</scope>
    <source>
        <strain evidence="3">cv. Jemalong A17</strain>
    </source>
</reference>
<reference evidence="2 4" key="2">
    <citation type="journal article" date="2014" name="BMC Genomics">
        <title>An improved genome release (version Mt4.0) for the model legume Medicago truncatula.</title>
        <authorList>
            <person name="Tang H."/>
            <person name="Krishnakumar V."/>
            <person name="Bidwell S."/>
            <person name="Rosen B."/>
            <person name="Chan A."/>
            <person name="Zhou S."/>
            <person name="Gentzbittel L."/>
            <person name="Childs K.L."/>
            <person name="Yandell M."/>
            <person name="Gundlach H."/>
            <person name="Mayer K.F."/>
            <person name="Schwartz D.C."/>
            <person name="Town C.D."/>
        </authorList>
    </citation>
    <scope>GENOME REANNOTATION</scope>
    <source>
        <strain evidence="3 4">cv. Jemalong A17</strain>
    </source>
</reference>
<dbReference type="STRING" id="3880.G7I4E7"/>
<gene>
    <name evidence="2" type="ordered locus">MTR_1g008640</name>
</gene>
<reference evidence="2 4" key="1">
    <citation type="journal article" date="2011" name="Nature">
        <title>The Medicago genome provides insight into the evolution of rhizobial symbioses.</title>
        <authorList>
            <person name="Young N.D."/>
            <person name="Debelle F."/>
            <person name="Oldroyd G.E."/>
            <person name="Geurts R."/>
            <person name="Cannon S.B."/>
            <person name="Udvardi M.K."/>
            <person name="Benedito V.A."/>
            <person name="Mayer K.F."/>
            <person name="Gouzy J."/>
            <person name="Schoof H."/>
            <person name="Van de Peer Y."/>
            <person name="Proost S."/>
            <person name="Cook D.R."/>
            <person name="Meyers B.C."/>
            <person name="Spannagl M."/>
            <person name="Cheung F."/>
            <person name="De Mita S."/>
            <person name="Krishnakumar V."/>
            <person name="Gundlach H."/>
            <person name="Zhou S."/>
            <person name="Mudge J."/>
            <person name="Bharti A.K."/>
            <person name="Murray J.D."/>
            <person name="Naoumkina M.A."/>
            <person name="Rosen B."/>
            <person name="Silverstein K.A."/>
            <person name="Tang H."/>
            <person name="Rombauts S."/>
            <person name="Zhao P.X."/>
            <person name="Zhou P."/>
            <person name="Barbe V."/>
            <person name="Bardou P."/>
            <person name="Bechner M."/>
            <person name="Bellec A."/>
            <person name="Berger A."/>
            <person name="Berges H."/>
            <person name="Bidwell S."/>
            <person name="Bisseling T."/>
            <person name="Choisne N."/>
            <person name="Couloux A."/>
            <person name="Denny R."/>
            <person name="Deshpande S."/>
            <person name="Dai X."/>
            <person name="Doyle J.J."/>
            <person name="Dudez A.M."/>
            <person name="Farmer A.D."/>
            <person name="Fouteau S."/>
            <person name="Franken C."/>
            <person name="Gibelin C."/>
            <person name="Gish J."/>
            <person name="Goldstein S."/>
            <person name="Gonzalez A.J."/>
            <person name="Green P.J."/>
            <person name="Hallab A."/>
            <person name="Hartog M."/>
            <person name="Hua A."/>
            <person name="Humphray S.J."/>
            <person name="Jeong D.H."/>
            <person name="Jing Y."/>
            <person name="Jocker A."/>
            <person name="Kenton S.M."/>
            <person name="Kim D.J."/>
            <person name="Klee K."/>
            <person name="Lai H."/>
            <person name="Lang C."/>
            <person name="Lin S."/>
            <person name="Macmil S.L."/>
            <person name="Magdelenat G."/>
            <person name="Matthews L."/>
            <person name="McCorrison J."/>
            <person name="Monaghan E.L."/>
            <person name="Mun J.H."/>
            <person name="Najar F.Z."/>
            <person name="Nicholson C."/>
            <person name="Noirot C."/>
            <person name="O'Bleness M."/>
            <person name="Paule C.R."/>
            <person name="Poulain J."/>
            <person name="Prion F."/>
            <person name="Qin B."/>
            <person name="Qu C."/>
            <person name="Retzel E.F."/>
            <person name="Riddle C."/>
            <person name="Sallet E."/>
            <person name="Samain S."/>
            <person name="Samson N."/>
            <person name="Sanders I."/>
            <person name="Saurat O."/>
            <person name="Scarpelli C."/>
            <person name="Schiex T."/>
            <person name="Segurens B."/>
            <person name="Severin A.J."/>
            <person name="Sherrier D.J."/>
            <person name="Shi R."/>
            <person name="Sims S."/>
            <person name="Singer S.R."/>
            <person name="Sinharoy S."/>
            <person name="Sterck L."/>
            <person name="Viollet A."/>
            <person name="Wang B.B."/>
            <person name="Wang K."/>
            <person name="Wang M."/>
            <person name="Wang X."/>
            <person name="Warfsmann J."/>
            <person name="Weissenbach J."/>
            <person name="White D.D."/>
            <person name="White J.D."/>
            <person name="Wiley G.B."/>
            <person name="Wincker P."/>
            <person name="Xing Y."/>
            <person name="Yang L."/>
            <person name="Yao Z."/>
            <person name="Ying F."/>
            <person name="Zhai J."/>
            <person name="Zhou L."/>
            <person name="Zuber A."/>
            <person name="Denarie J."/>
            <person name="Dixon R.A."/>
            <person name="May G.D."/>
            <person name="Schwartz D.C."/>
            <person name="Rogers J."/>
            <person name="Quetier F."/>
            <person name="Town C.D."/>
            <person name="Roe B.A."/>
        </authorList>
    </citation>
    <scope>NUCLEOTIDE SEQUENCE [LARGE SCALE GENOMIC DNA]</scope>
    <source>
        <strain evidence="2">A17</strain>
        <strain evidence="3 4">cv. Jemalong A17</strain>
    </source>
</reference>
<dbReference type="PaxDb" id="3880-AES58815"/>
<dbReference type="AlphaFoldDB" id="G7I4E7"/>
<dbReference type="EMBL" id="CM001217">
    <property type="protein sequence ID" value="AES58815.1"/>
    <property type="molecule type" value="Genomic_DNA"/>
</dbReference>
<protein>
    <submittedName>
        <fullName evidence="2">SPFH domain/band 7 family protein</fullName>
    </submittedName>
</protein>
<sequence length="169" mass="19509">MSSKLVLWIGLEQLGTRMAYKFASSLMFAIKTTKAILRTQVFYILCNNHHIRLLLNFGFHVVKEDHAYIVERLGKYRKTINCGFHLLNPITDKVARVFALHEQDVVIPPECVQLKDKQIVKSNAVLTLQVRSDFPMQNVSLKFNIFVIEYCSPINIYYCALSKYPPVTI</sequence>
<proteinExistence type="predicted"/>
<feature type="domain" description="Band 7" evidence="1">
    <location>
        <begin position="61"/>
        <end position="133"/>
    </location>
</feature>
<accession>G7I4E7</accession>
<dbReference type="EnsemblPlants" id="AES58815">
    <property type="protein sequence ID" value="AES58815"/>
    <property type="gene ID" value="MTR_1g008640"/>
</dbReference>
<organism evidence="2 4">
    <name type="scientific">Medicago truncatula</name>
    <name type="common">Barrel medic</name>
    <name type="synonym">Medicago tribuloides</name>
    <dbReference type="NCBI Taxonomy" id="3880"/>
    <lineage>
        <taxon>Eukaryota</taxon>
        <taxon>Viridiplantae</taxon>
        <taxon>Streptophyta</taxon>
        <taxon>Embryophyta</taxon>
        <taxon>Tracheophyta</taxon>
        <taxon>Spermatophyta</taxon>
        <taxon>Magnoliopsida</taxon>
        <taxon>eudicotyledons</taxon>
        <taxon>Gunneridae</taxon>
        <taxon>Pentapetalae</taxon>
        <taxon>rosids</taxon>
        <taxon>fabids</taxon>
        <taxon>Fabales</taxon>
        <taxon>Fabaceae</taxon>
        <taxon>Papilionoideae</taxon>
        <taxon>50 kb inversion clade</taxon>
        <taxon>NPAAA clade</taxon>
        <taxon>Hologalegina</taxon>
        <taxon>IRL clade</taxon>
        <taxon>Trifolieae</taxon>
        <taxon>Medicago</taxon>
    </lineage>
</organism>